<dbReference type="Pfam" id="PF03659">
    <property type="entry name" value="Glyco_hydro_71"/>
    <property type="match status" value="1"/>
</dbReference>
<dbReference type="Gene3D" id="3.20.20.80">
    <property type="entry name" value="Glycosidases"/>
    <property type="match status" value="1"/>
</dbReference>
<evidence type="ECO:0000256" key="1">
    <source>
        <dbReference type="SAM" id="SignalP"/>
    </source>
</evidence>
<evidence type="ECO:0000313" key="3">
    <source>
        <dbReference type="Proteomes" id="UP000620124"/>
    </source>
</evidence>
<sequence>MRFSIPVLASLVVSALATTLPPADRSTEVVERAGDKYVFAHFIVGIVQTYVQSDWEADMNLAKSIGIDGFALNIGKDSYNDQQLGFAYAAAANVGFKVFISFDFAYWGGGDISTMVTYMQTYATQPAQFMYNGAAFVSSFVGDGFAYRQLESSSGIKLFACPNWQPGSLINNANADCGMSWNAAWPNINNQPDDNNITTSLDQEYINDLGGKPYMMPVSPWFSTHYGPDTYSKNWIFYSDWLYQTRWDEALQLAPQFVEILTWNDFGESHYIGPLHGDNSPVYAGGPTGASRWVNEMPHDAWRDVAQVYISAFKAGASTPTVTTDELVYYYRPSPKAAICSDTIASQPNGFQDDDDMVFVIAMLTSAGTVTITSGSNAPVQFQLDAGIHTVAAPMGLGTQTFALSSSTANFNGNGGLEISDQCTVYNFNAYVGKVSA</sequence>
<comment type="caution">
    <text evidence="2">The sequence shown here is derived from an EMBL/GenBank/DDBJ whole genome shotgun (WGS) entry which is preliminary data.</text>
</comment>
<feature type="signal peptide" evidence="1">
    <location>
        <begin position="1"/>
        <end position="17"/>
    </location>
</feature>
<feature type="chain" id="PRO_5034610335" evidence="1">
    <location>
        <begin position="18"/>
        <end position="437"/>
    </location>
</feature>
<proteinExistence type="predicted"/>
<evidence type="ECO:0000313" key="2">
    <source>
        <dbReference type="EMBL" id="KAF7334571.1"/>
    </source>
</evidence>
<dbReference type="AlphaFoldDB" id="A0A8H7CFK2"/>
<dbReference type="Proteomes" id="UP000620124">
    <property type="component" value="Unassembled WGS sequence"/>
</dbReference>
<dbReference type="GO" id="GO:0051118">
    <property type="term" value="F:glucan endo-1,3-alpha-glucosidase activity"/>
    <property type="evidence" value="ECO:0007669"/>
    <property type="project" value="InterPro"/>
</dbReference>
<keyword evidence="2" id="KW-0378">Hydrolase</keyword>
<keyword evidence="3" id="KW-1185">Reference proteome</keyword>
<keyword evidence="1" id="KW-0732">Signal</keyword>
<protein>
    <submittedName>
        <fullName evidence="2">Glycoside hydrolase family 71 protein</fullName>
    </submittedName>
</protein>
<dbReference type="EMBL" id="JACAZI010000026">
    <property type="protein sequence ID" value="KAF7334571.1"/>
    <property type="molecule type" value="Genomic_DNA"/>
</dbReference>
<dbReference type="CDD" id="cd11577">
    <property type="entry name" value="GH71"/>
    <property type="match status" value="1"/>
</dbReference>
<gene>
    <name evidence="2" type="ORF">MVEN_02287000</name>
</gene>
<accession>A0A8H7CFK2</accession>
<reference evidence="2" key="1">
    <citation type="submission" date="2020-05" db="EMBL/GenBank/DDBJ databases">
        <title>Mycena genomes resolve the evolution of fungal bioluminescence.</title>
        <authorList>
            <person name="Tsai I.J."/>
        </authorList>
    </citation>
    <scope>NUCLEOTIDE SEQUENCE</scope>
    <source>
        <strain evidence="2">CCC161011</strain>
    </source>
</reference>
<organism evidence="2 3">
    <name type="scientific">Mycena venus</name>
    <dbReference type="NCBI Taxonomy" id="2733690"/>
    <lineage>
        <taxon>Eukaryota</taxon>
        <taxon>Fungi</taxon>
        <taxon>Dikarya</taxon>
        <taxon>Basidiomycota</taxon>
        <taxon>Agaricomycotina</taxon>
        <taxon>Agaricomycetes</taxon>
        <taxon>Agaricomycetidae</taxon>
        <taxon>Agaricales</taxon>
        <taxon>Marasmiineae</taxon>
        <taxon>Mycenaceae</taxon>
        <taxon>Mycena</taxon>
    </lineage>
</organism>
<dbReference type="OrthoDB" id="3257981at2759"/>
<name>A0A8H7CFK2_9AGAR</name>
<dbReference type="InterPro" id="IPR005197">
    <property type="entry name" value="Glyco_hydro_71"/>
</dbReference>